<evidence type="ECO:0000256" key="6">
    <source>
        <dbReference type="SAM" id="Phobius"/>
    </source>
</evidence>
<reference evidence="8 9" key="2">
    <citation type="submission" date="2016-08" db="EMBL/GenBank/DDBJ databases">
        <title>Pervasive Adenine N6-methylation of Active Genes in Fungi.</title>
        <authorList>
            <consortium name="DOE Joint Genome Institute"/>
            <person name="Mondo S.J."/>
            <person name="Dannebaum R.O."/>
            <person name="Kuo R.C."/>
            <person name="Labutti K."/>
            <person name="Haridas S."/>
            <person name="Kuo A."/>
            <person name="Salamov A."/>
            <person name="Ahrendt S.R."/>
            <person name="Lipzen A."/>
            <person name="Sullivan W."/>
            <person name="Andreopoulos W.B."/>
            <person name="Clum A."/>
            <person name="Lindquist E."/>
            <person name="Daum C."/>
            <person name="Ramamoorthy G.K."/>
            <person name="Gryganskyi A."/>
            <person name="Culley D."/>
            <person name="Magnuson J.K."/>
            <person name="James T.Y."/>
            <person name="O'Malley M.A."/>
            <person name="Stajich J.E."/>
            <person name="Spatafora J.W."/>
            <person name="Visel A."/>
            <person name="Grigoriev I.V."/>
        </authorList>
    </citation>
    <scope>NUCLEOTIDE SEQUENCE [LARGE SCALE GENOMIC DNA]</scope>
    <source>
        <strain evidence="9">finn</strain>
    </source>
</reference>
<feature type="transmembrane region" description="Helical" evidence="6">
    <location>
        <begin position="49"/>
        <end position="70"/>
    </location>
</feature>
<feature type="transmembrane region" description="Helical" evidence="6">
    <location>
        <begin position="208"/>
        <end position="227"/>
    </location>
</feature>
<keyword evidence="9" id="KW-1185">Reference proteome</keyword>
<evidence type="ECO:0000256" key="2">
    <source>
        <dbReference type="ARBA" id="ARBA00022475"/>
    </source>
</evidence>
<feature type="transmembrane region" description="Helical" evidence="6">
    <location>
        <begin position="12"/>
        <end position="29"/>
    </location>
</feature>
<feature type="transmembrane region" description="Helical" evidence="6">
    <location>
        <begin position="184"/>
        <end position="201"/>
    </location>
</feature>
<dbReference type="PANTHER" id="PTHR40074">
    <property type="entry name" value="O-ACETYLTRANSFERASE WECH"/>
    <property type="match status" value="1"/>
</dbReference>
<dbReference type="GO" id="GO:0009246">
    <property type="term" value="P:enterobacterial common antigen biosynthetic process"/>
    <property type="evidence" value="ECO:0007669"/>
    <property type="project" value="TreeGrafter"/>
</dbReference>
<name>A0A1Y1VIZ7_9FUNG</name>
<keyword evidence="3 6" id="KW-0812">Transmembrane</keyword>
<feature type="non-terminal residue" evidence="8">
    <location>
        <position position="355"/>
    </location>
</feature>
<dbReference type="PANTHER" id="PTHR40074:SF2">
    <property type="entry name" value="O-ACETYLTRANSFERASE WECH"/>
    <property type="match status" value="1"/>
</dbReference>
<comment type="caution">
    <text evidence="8">The sequence shown here is derived from an EMBL/GenBank/DDBJ whole genome shotgun (WGS) entry which is preliminary data.</text>
</comment>
<feature type="transmembrane region" description="Helical" evidence="6">
    <location>
        <begin position="156"/>
        <end position="172"/>
    </location>
</feature>
<protein>
    <recommendedName>
        <fullName evidence="7">Acyltransferase 3 domain-containing protein</fullName>
    </recommendedName>
</protein>
<dbReference type="OrthoDB" id="2145857at2759"/>
<accession>A0A1Y1VIZ7</accession>
<evidence type="ECO:0000313" key="8">
    <source>
        <dbReference type="EMBL" id="ORX56637.1"/>
    </source>
</evidence>
<reference evidence="8 9" key="1">
    <citation type="submission" date="2016-08" db="EMBL/GenBank/DDBJ databases">
        <title>Genomes of anaerobic fungi encode conserved fungal cellulosomes for biomass hydrolysis.</title>
        <authorList>
            <consortium name="DOE Joint Genome Institute"/>
            <person name="Haitjema C.H."/>
            <person name="Gilmore S.P."/>
            <person name="Henske J.K."/>
            <person name="Solomon K.V."/>
            <person name="De Groot R."/>
            <person name="Kuo A."/>
            <person name="Mondo S.J."/>
            <person name="Salamov A.A."/>
            <person name="Labutti K."/>
            <person name="Zhao Z."/>
            <person name="Chiniquy J."/>
            <person name="Barry K."/>
            <person name="Brewer H.M."/>
            <person name="Purvine S.O."/>
            <person name="Wright A.T."/>
            <person name="Boxma B."/>
            <person name="Van Alen T."/>
            <person name="Hackstein J.H."/>
            <person name="Baker S.E."/>
            <person name="Grigoriev I.V."/>
            <person name="O'Malley M.A."/>
        </authorList>
    </citation>
    <scope>NUCLEOTIDE SEQUENCE [LARGE SCALE GENOMIC DNA]</scope>
    <source>
        <strain evidence="9">finn</strain>
    </source>
</reference>
<evidence type="ECO:0000256" key="5">
    <source>
        <dbReference type="ARBA" id="ARBA00023136"/>
    </source>
</evidence>
<feature type="transmembrane region" description="Helical" evidence="6">
    <location>
        <begin position="264"/>
        <end position="284"/>
    </location>
</feature>
<comment type="subcellular location">
    <subcellularLocation>
        <location evidence="1">Cell membrane</location>
        <topology evidence="1">Multi-pass membrane protein</topology>
    </subcellularLocation>
</comment>
<proteinExistence type="predicted"/>
<feature type="transmembrane region" description="Helical" evidence="6">
    <location>
        <begin position="304"/>
        <end position="324"/>
    </location>
</feature>
<dbReference type="AlphaFoldDB" id="A0A1Y1VIZ7"/>
<evidence type="ECO:0000256" key="3">
    <source>
        <dbReference type="ARBA" id="ARBA00022692"/>
    </source>
</evidence>
<organism evidence="8 9">
    <name type="scientific">Piromyces finnis</name>
    <dbReference type="NCBI Taxonomy" id="1754191"/>
    <lineage>
        <taxon>Eukaryota</taxon>
        <taxon>Fungi</taxon>
        <taxon>Fungi incertae sedis</taxon>
        <taxon>Chytridiomycota</taxon>
        <taxon>Chytridiomycota incertae sedis</taxon>
        <taxon>Neocallimastigomycetes</taxon>
        <taxon>Neocallimastigales</taxon>
        <taxon>Neocallimastigaceae</taxon>
        <taxon>Piromyces</taxon>
    </lineage>
</organism>
<evidence type="ECO:0000313" key="9">
    <source>
        <dbReference type="Proteomes" id="UP000193719"/>
    </source>
</evidence>
<keyword evidence="5 6" id="KW-0472">Membrane</keyword>
<evidence type="ECO:0000256" key="4">
    <source>
        <dbReference type="ARBA" id="ARBA00022989"/>
    </source>
</evidence>
<dbReference type="EMBL" id="MCFH01000007">
    <property type="protein sequence ID" value="ORX56637.1"/>
    <property type="molecule type" value="Genomic_DNA"/>
</dbReference>
<dbReference type="InterPro" id="IPR002656">
    <property type="entry name" value="Acyl_transf_3_dom"/>
</dbReference>
<dbReference type="GO" id="GO:0005886">
    <property type="term" value="C:plasma membrane"/>
    <property type="evidence" value="ECO:0007669"/>
    <property type="project" value="UniProtKB-SubCell"/>
</dbReference>
<dbReference type="Pfam" id="PF01757">
    <property type="entry name" value="Acyl_transf_3"/>
    <property type="match status" value="1"/>
</dbReference>
<dbReference type="Proteomes" id="UP000193719">
    <property type="component" value="Unassembled WGS sequence"/>
</dbReference>
<keyword evidence="2" id="KW-1003">Cell membrane</keyword>
<dbReference type="GO" id="GO:0016413">
    <property type="term" value="F:O-acetyltransferase activity"/>
    <property type="evidence" value="ECO:0007669"/>
    <property type="project" value="TreeGrafter"/>
</dbReference>
<sequence length="355" mass="40968">VPPKRIRNYGIDILKILSMFMVVILHTYGNGGIISNIKDGTTNYAISLLIKAAAYSAVNIFGMVSGYLIVNTKCNALKMIPLWLNVVFYSSIIGILFKFIPYLSKYYEVSYPFLIKLTFLPATSKEYWYYTSYFGLYFFIPYINKMLHSITKKDHRNIIIIIIALFSLSRIINSDAFEVKGGYSPLWLGCLYIIGAYLKLYPVKISKINSLILYIFSVLCVWLTIFIKEINFFSYVNIFVILSALGIFLLFSQINITNKSIQKLIVLCSSISFSVYLIHEHPIFHKLLSNRFAKFGKESTWMTALKGIGAALLIYICSSIIDLFRYYLFKYLKVNNIPRILENKLSKENKMKEKE</sequence>
<feature type="transmembrane region" description="Helical" evidence="6">
    <location>
        <begin position="82"/>
        <end position="103"/>
    </location>
</feature>
<feature type="domain" description="Acyltransferase 3" evidence="7">
    <location>
        <begin position="8"/>
        <end position="320"/>
    </location>
</feature>
<evidence type="ECO:0000259" key="7">
    <source>
        <dbReference type="Pfam" id="PF01757"/>
    </source>
</evidence>
<feature type="transmembrane region" description="Helical" evidence="6">
    <location>
        <begin position="233"/>
        <end position="252"/>
    </location>
</feature>
<keyword evidence="4 6" id="KW-1133">Transmembrane helix</keyword>
<feature type="transmembrane region" description="Helical" evidence="6">
    <location>
        <begin position="127"/>
        <end position="144"/>
    </location>
</feature>
<feature type="non-terminal residue" evidence="8">
    <location>
        <position position="1"/>
    </location>
</feature>
<evidence type="ECO:0000256" key="1">
    <source>
        <dbReference type="ARBA" id="ARBA00004651"/>
    </source>
</evidence>
<gene>
    <name evidence="8" type="ORF">BCR36DRAFT_264054</name>
</gene>